<feature type="domain" description="TonB-dependent transporter Oar-like beta-barrel" evidence="5">
    <location>
        <begin position="240"/>
        <end position="1112"/>
    </location>
</feature>
<dbReference type="Gene3D" id="2.60.40.1120">
    <property type="entry name" value="Carboxypeptidase-like, regulatory domain"/>
    <property type="match status" value="1"/>
</dbReference>
<proteinExistence type="predicted"/>
<keyword evidence="6" id="KW-0378">Hydrolase</keyword>
<comment type="subcellular location">
    <subcellularLocation>
        <location evidence="1">Cell outer membrane</location>
    </subcellularLocation>
</comment>
<dbReference type="AlphaFoldDB" id="A0A7X1FUL2"/>
<name>A0A7X1FUL2_9SPHN</name>
<dbReference type="GO" id="GO:0030246">
    <property type="term" value="F:carbohydrate binding"/>
    <property type="evidence" value="ECO:0007669"/>
    <property type="project" value="InterPro"/>
</dbReference>
<dbReference type="SUPFAM" id="SSF49452">
    <property type="entry name" value="Starch-binding domain-like"/>
    <property type="match status" value="1"/>
</dbReference>
<keyword evidence="4" id="KW-0732">Signal</keyword>
<evidence type="ECO:0000313" key="6">
    <source>
        <dbReference type="EMBL" id="MBC2667265.1"/>
    </source>
</evidence>
<keyword evidence="6" id="KW-0645">Protease</keyword>
<feature type="chain" id="PRO_5030799835" evidence="4">
    <location>
        <begin position="27"/>
        <end position="1174"/>
    </location>
</feature>
<dbReference type="Proteomes" id="UP000566813">
    <property type="component" value="Unassembled WGS sequence"/>
</dbReference>
<evidence type="ECO:0000256" key="1">
    <source>
        <dbReference type="ARBA" id="ARBA00004442"/>
    </source>
</evidence>
<organism evidence="6 7">
    <name type="scientific">Novosphingobium flavum</name>
    <dbReference type="NCBI Taxonomy" id="1778672"/>
    <lineage>
        <taxon>Bacteria</taxon>
        <taxon>Pseudomonadati</taxon>
        <taxon>Pseudomonadota</taxon>
        <taxon>Alphaproteobacteria</taxon>
        <taxon>Sphingomonadales</taxon>
        <taxon>Sphingomonadaceae</taxon>
        <taxon>Novosphingobium</taxon>
    </lineage>
</organism>
<sequence>MHFRYFLAASAASLSLACGLAAPAMAQETTSAIAGEVTGENGAPFAGAKITVVHTPSGTTSVASSDSSGHFSLRGLRVGGPYAVTVDGAGFAPETIDGIQLYVGDTLSLPVQLSTREILVSGAAQRLGRELNTGSQTSFNAEDIANTVSSRRDIRDVMSKDLLASYNPNAGGVSIAGGNIRTQRFSVDGMQMQDSFGLNYGGLPSSRGIVSLEAIDQLTVKAAPFDISEGNFQGGAVNVVLKSGSNDIHGTGFVTWGGPKWTGKYGADVPVLGGASRASSPATFLNFRNFGGSLSGPLIKDKLFFAVTYEKLSEGTPFFYGAQGTAANNRVPNLYEGNQTVTSALSTSSPAYPFGSTTPNASYLPMPTGGYGSTLLGLNSLYSLYTNTYGSGFDIGTVPTAIAETDRKLSGKLDWNIAPGHRFSLTYIGHENVLPNWGSTGGSTSATSPYIQLLSDLYKVTEHTDAFTGQYNGQFGDRLTVEARAAYKWYKRGQDAFNGPDFAQFNVCLDPSSTTVDATYNSSGYVARCSSGTPIVRMGPDTPRQANAFNSRTYTFAGNIGYQAGAHTFKLEYDHMYSSLYNLFVYGTSGTAGTGGPQGLYYFDSVADFSAKQANELVLYLPSTGNKADGYVRWAYSIDTVALQDTWKPSSKLAVNGGLRFDMYGADKTIAANQNFINRYATLYPGLNNTATLAGRVKLQPRFGFNWAPTPSFKLAGGFGLFAGGVSDVYISNNYSNSGAALNSTGATLLGVDIVRTSTGCYDNANKVTPSAAVCNAALSGVTGSSVPQAVVDYLKTNTGVLANALTNFMDPNYKIPAQWKYNLSATWRPDFGDSDLARNWTFRADVLFSDTQQAVRWTDIRASRLLVGGVAQVAPDGRLRYDSSVGGNYDMMLTNTSRGISRVFAVGVAKTLPAVDFSFGYTHTVVHDVVGPLVSSTVSSNYGVPTSDPNSGGDYGRSAFETRHILRASFELHHAFFGDNQTRFGVNWQYRSGQPWSVTMTDGTGRGAVFGTVLNNSSHLLYVPDFSLAPTNGGLTYGIVTFNSTATRDALQNLVNSTALKGYQGQIAPKNLLTGPWYNKVDLNFSQELPVAGRAKVTAILTIENFLNMLNRNWGSYIDYGVSNSVVQVTCTGATTNGQACPSYLYSTYAAPTGTAYAKPSLYTIRAGIRASF</sequence>
<gene>
    <name evidence="6" type="ORF">H7F51_17235</name>
</gene>
<comment type="caution">
    <text evidence="6">The sequence shown here is derived from an EMBL/GenBank/DDBJ whole genome shotgun (WGS) entry which is preliminary data.</text>
</comment>
<evidence type="ECO:0000313" key="7">
    <source>
        <dbReference type="Proteomes" id="UP000566813"/>
    </source>
</evidence>
<accession>A0A7X1FUL2</accession>
<dbReference type="Pfam" id="PF13620">
    <property type="entry name" value="CarboxypepD_reg"/>
    <property type="match status" value="1"/>
</dbReference>
<keyword evidence="2" id="KW-0472">Membrane</keyword>
<feature type="signal peptide" evidence="4">
    <location>
        <begin position="1"/>
        <end position="26"/>
    </location>
</feature>
<dbReference type="Pfam" id="PF25183">
    <property type="entry name" value="OMP_b-brl_4"/>
    <property type="match status" value="1"/>
</dbReference>
<dbReference type="RefSeq" id="WP_185665558.1">
    <property type="nucleotide sequence ID" value="NZ_JACLAW010000016.1"/>
</dbReference>
<dbReference type="PROSITE" id="PS51257">
    <property type="entry name" value="PROKAR_LIPOPROTEIN"/>
    <property type="match status" value="1"/>
</dbReference>
<keyword evidence="7" id="KW-1185">Reference proteome</keyword>
<dbReference type="EMBL" id="JACLAW010000016">
    <property type="protein sequence ID" value="MBC2667265.1"/>
    <property type="molecule type" value="Genomic_DNA"/>
</dbReference>
<evidence type="ECO:0000256" key="2">
    <source>
        <dbReference type="ARBA" id="ARBA00023136"/>
    </source>
</evidence>
<evidence type="ECO:0000256" key="4">
    <source>
        <dbReference type="SAM" id="SignalP"/>
    </source>
</evidence>
<dbReference type="SUPFAM" id="SSF56935">
    <property type="entry name" value="Porins"/>
    <property type="match status" value="1"/>
</dbReference>
<keyword evidence="3" id="KW-0998">Cell outer membrane</keyword>
<dbReference type="InterPro" id="IPR013784">
    <property type="entry name" value="Carb-bd-like_fold"/>
</dbReference>
<evidence type="ECO:0000259" key="5">
    <source>
        <dbReference type="Pfam" id="PF25183"/>
    </source>
</evidence>
<dbReference type="Gene3D" id="2.40.170.20">
    <property type="entry name" value="TonB-dependent receptor, beta-barrel domain"/>
    <property type="match status" value="1"/>
</dbReference>
<protein>
    <submittedName>
        <fullName evidence="6">Carboxypeptidase regulatory-like domain-containing protein</fullName>
    </submittedName>
</protein>
<reference evidence="6 7" key="1">
    <citation type="submission" date="2020-08" db="EMBL/GenBank/DDBJ databases">
        <title>The genome sequence of type strain Novosphingobium flavum NBRC 111647.</title>
        <authorList>
            <person name="Liu Y."/>
        </authorList>
    </citation>
    <scope>NUCLEOTIDE SEQUENCE [LARGE SCALE GENOMIC DNA]</scope>
    <source>
        <strain evidence="6 7">NBRC 111647</strain>
    </source>
</reference>
<dbReference type="GO" id="GO:0009279">
    <property type="term" value="C:cell outer membrane"/>
    <property type="evidence" value="ECO:0007669"/>
    <property type="project" value="UniProtKB-SubCell"/>
</dbReference>
<dbReference type="GO" id="GO:0004180">
    <property type="term" value="F:carboxypeptidase activity"/>
    <property type="evidence" value="ECO:0007669"/>
    <property type="project" value="UniProtKB-KW"/>
</dbReference>
<dbReference type="InterPro" id="IPR057601">
    <property type="entry name" value="Oar-like_b-barrel"/>
</dbReference>
<keyword evidence="6" id="KW-0121">Carboxypeptidase</keyword>
<evidence type="ECO:0000256" key="3">
    <source>
        <dbReference type="ARBA" id="ARBA00023237"/>
    </source>
</evidence>
<dbReference type="InterPro" id="IPR036942">
    <property type="entry name" value="Beta-barrel_TonB_sf"/>
</dbReference>